<name>V4LME4_EUTSA</name>
<keyword evidence="2" id="KW-1185">Reference proteome</keyword>
<proteinExistence type="predicted"/>
<dbReference type="Gramene" id="ESQ43617">
    <property type="protein sequence ID" value="ESQ43617"/>
    <property type="gene ID" value="EUTSA_v10015408mg"/>
</dbReference>
<sequence>MSTAFLSFLIFFTITITIFLATLATSASSPLHPDELNALKEKIANTLGIKRLDLKSGDPCRLRTLKTVDFVSNKDTNNTIICDHCNNLTCHITDLYLKTMSLPGKLPPQLKKLPYLKSM</sequence>
<dbReference type="Proteomes" id="UP000030689">
    <property type="component" value="Unassembled WGS sequence"/>
</dbReference>
<evidence type="ECO:0000313" key="1">
    <source>
        <dbReference type="EMBL" id="ESQ43617.1"/>
    </source>
</evidence>
<dbReference type="KEGG" id="eus:EUTSA_v10015408mg"/>
<evidence type="ECO:0008006" key="3">
    <source>
        <dbReference type="Google" id="ProtNLM"/>
    </source>
</evidence>
<evidence type="ECO:0000313" key="2">
    <source>
        <dbReference type="Proteomes" id="UP000030689"/>
    </source>
</evidence>
<dbReference type="AlphaFoldDB" id="V4LME4"/>
<reference evidence="1 2" key="1">
    <citation type="journal article" date="2013" name="Front. Plant Sci.">
        <title>The Reference Genome of the Halophytic Plant Eutrema salsugineum.</title>
        <authorList>
            <person name="Yang R."/>
            <person name="Jarvis D.E."/>
            <person name="Chen H."/>
            <person name="Beilstein M.A."/>
            <person name="Grimwood J."/>
            <person name="Jenkins J."/>
            <person name="Shu S."/>
            <person name="Prochnik S."/>
            <person name="Xin M."/>
            <person name="Ma C."/>
            <person name="Schmutz J."/>
            <person name="Wing R.A."/>
            <person name="Mitchell-Olds T."/>
            <person name="Schumaker K.S."/>
            <person name="Wang X."/>
        </authorList>
    </citation>
    <scope>NUCLEOTIDE SEQUENCE [LARGE SCALE GENOMIC DNA]</scope>
</reference>
<protein>
    <recommendedName>
        <fullName evidence="3">Leucine-rich repeat-containing N-terminal plant-type domain-containing protein</fullName>
    </recommendedName>
</protein>
<gene>
    <name evidence="1" type="ORF">EUTSA_v10015408mg</name>
</gene>
<accession>V4LME4</accession>
<organism evidence="1 2">
    <name type="scientific">Eutrema salsugineum</name>
    <name type="common">Saltwater cress</name>
    <name type="synonym">Sisymbrium salsugineum</name>
    <dbReference type="NCBI Taxonomy" id="72664"/>
    <lineage>
        <taxon>Eukaryota</taxon>
        <taxon>Viridiplantae</taxon>
        <taxon>Streptophyta</taxon>
        <taxon>Embryophyta</taxon>
        <taxon>Tracheophyta</taxon>
        <taxon>Spermatophyta</taxon>
        <taxon>Magnoliopsida</taxon>
        <taxon>eudicotyledons</taxon>
        <taxon>Gunneridae</taxon>
        <taxon>Pentapetalae</taxon>
        <taxon>rosids</taxon>
        <taxon>malvids</taxon>
        <taxon>Brassicales</taxon>
        <taxon>Brassicaceae</taxon>
        <taxon>Eutremeae</taxon>
        <taxon>Eutrema</taxon>
    </lineage>
</organism>
<dbReference type="EMBL" id="KI517464">
    <property type="protein sequence ID" value="ESQ43617.1"/>
    <property type="molecule type" value="Genomic_DNA"/>
</dbReference>
<dbReference type="OMA" id="TIICDHC"/>